<dbReference type="PANTHER" id="PTHR22914:SF41">
    <property type="entry name" value="CHITIN SYNTHASE 7"/>
    <property type="match status" value="1"/>
</dbReference>
<feature type="transmembrane region" description="Helical" evidence="8">
    <location>
        <begin position="778"/>
        <end position="799"/>
    </location>
</feature>
<feature type="region of interest" description="Disordered" evidence="7">
    <location>
        <begin position="594"/>
        <end position="663"/>
    </location>
</feature>
<proteinExistence type="predicted"/>
<evidence type="ECO:0000256" key="4">
    <source>
        <dbReference type="ARBA" id="ARBA00022692"/>
    </source>
</evidence>
<name>A0A8H7RCN8_9FUNG</name>
<feature type="compositionally biased region" description="Low complexity" evidence="7">
    <location>
        <begin position="624"/>
        <end position="636"/>
    </location>
</feature>
<evidence type="ECO:0000256" key="9">
    <source>
        <dbReference type="SAM" id="SignalP"/>
    </source>
</evidence>
<feature type="compositionally biased region" description="Polar residues" evidence="7">
    <location>
        <begin position="1057"/>
        <end position="1066"/>
    </location>
</feature>
<accession>A0A8H7RCN8</accession>
<feature type="transmembrane region" description="Helical" evidence="8">
    <location>
        <begin position="805"/>
        <end position="825"/>
    </location>
</feature>
<feature type="signal peptide" evidence="9">
    <location>
        <begin position="1"/>
        <end position="19"/>
    </location>
</feature>
<dbReference type="GO" id="GO:0071944">
    <property type="term" value="C:cell periphery"/>
    <property type="evidence" value="ECO:0007669"/>
    <property type="project" value="TreeGrafter"/>
</dbReference>
<dbReference type="InterPro" id="IPR029044">
    <property type="entry name" value="Nucleotide-diphossugar_trans"/>
</dbReference>
<comment type="subcellular location">
    <subcellularLocation>
        <location evidence="1">Membrane</location>
        <topology evidence="1">Multi-pass membrane protein</topology>
    </subcellularLocation>
</comment>
<feature type="transmembrane region" description="Helical" evidence="8">
    <location>
        <begin position="277"/>
        <end position="297"/>
    </location>
</feature>
<organism evidence="10 11">
    <name type="scientific">Mucor saturninus</name>
    <dbReference type="NCBI Taxonomy" id="64648"/>
    <lineage>
        <taxon>Eukaryota</taxon>
        <taxon>Fungi</taxon>
        <taxon>Fungi incertae sedis</taxon>
        <taxon>Mucoromycota</taxon>
        <taxon>Mucoromycotina</taxon>
        <taxon>Mucoromycetes</taxon>
        <taxon>Mucorales</taxon>
        <taxon>Mucorineae</taxon>
        <taxon>Mucoraceae</taxon>
        <taxon>Mucor</taxon>
    </lineage>
</organism>
<evidence type="ECO:0000256" key="8">
    <source>
        <dbReference type="SAM" id="Phobius"/>
    </source>
</evidence>
<reference evidence="10" key="1">
    <citation type="submission" date="2020-12" db="EMBL/GenBank/DDBJ databases">
        <title>Metabolic potential, ecology and presence of endohyphal bacteria is reflected in genomic diversity of Mucoromycotina.</title>
        <authorList>
            <person name="Muszewska A."/>
            <person name="Okrasinska A."/>
            <person name="Steczkiewicz K."/>
            <person name="Drgas O."/>
            <person name="Orlowska M."/>
            <person name="Perlinska-Lenart U."/>
            <person name="Aleksandrzak-Piekarczyk T."/>
            <person name="Szatraj K."/>
            <person name="Zielenkiewicz U."/>
            <person name="Pilsyk S."/>
            <person name="Malc E."/>
            <person name="Mieczkowski P."/>
            <person name="Kruszewska J.S."/>
            <person name="Biernat P."/>
            <person name="Pawlowska J."/>
        </authorList>
    </citation>
    <scope>NUCLEOTIDE SEQUENCE</scope>
    <source>
        <strain evidence="10">WA0000017839</strain>
    </source>
</reference>
<keyword evidence="6 8" id="KW-0472">Membrane</keyword>
<evidence type="ECO:0000256" key="7">
    <source>
        <dbReference type="SAM" id="MobiDB-lite"/>
    </source>
</evidence>
<dbReference type="GO" id="GO:0004100">
    <property type="term" value="F:chitin synthase activity"/>
    <property type="evidence" value="ECO:0007669"/>
    <property type="project" value="UniProtKB-EC"/>
</dbReference>
<feature type="compositionally biased region" description="Basic and acidic residues" evidence="7">
    <location>
        <begin position="964"/>
        <end position="973"/>
    </location>
</feature>
<evidence type="ECO:0000256" key="2">
    <source>
        <dbReference type="ARBA" id="ARBA00012543"/>
    </source>
</evidence>
<dbReference type="EC" id="2.4.1.16" evidence="2"/>
<keyword evidence="3" id="KW-0808">Transferase</keyword>
<evidence type="ECO:0000256" key="6">
    <source>
        <dbReference type="ARBA" id="ARBA00023136"/>
    </source>
</evidence>
<evidence type="ECO:0000256" key="1">
    <source>
        <dbReference type="ARBA" id="ARBA00004141"/>
    </source>
</evidence>
<sequence length="1105" mass="126172">MLVSALFCFWLEFITTLFCDPPQTFDFETVFSNHSELSSINGQVIDWHHYGNATALTSFVNAYPATDLSANFPLFMQLRRPLYQPHYSNRIVDQCIARFNMSAQADNWLHYKLEKDSGYLYGDGTLLSCPLPGHRNKTGAPCFDSTELNRLPKNGALKYEPELIKSNFSSLPYKGAPHASAYVILGNSVLDITDYLLAVTNIVKVAKGAHSRSFALDRMFLPLDLTILLFTNMGQDITTLFENMHYDDNYKQCLDQFFFHGVVAADAHDEGCARMNVALWITMGIFLMYFLLKINLANLTRLPFLQRWLFKSSAFALSERHLPPFTLLFVPCYAEPSQIIRQTFDSLARTSYPDTRKLLFFVCDGLATSATDGGKETWRCILESLGYSSTKDPPLRPYLSLGRGPRRINYAKVYAGFYESAGNRVPFLMVVKVGSLRESEASFRVPGNRGKRDSMLIALGFLERCMDLSHHRISPLEFELFNQCYNLLGIDPRCLKYMLVTDADTQVKDDVVVRMVARLEADRSLMAVNGHVRPANPEENIVTMLQIFPIYLSFYSGLAYEACLGSIATIHGGFIMYKLWDDKADETPLHSVKWSKTSDDIQEMEDFDSSSDEEEEEEEEEDGLTTTTTTTTTASSRHMNKSRRRRHHHRPGQHSGKKTTMKGRPISLAPGHEVQAICISPTVLRGLAVPRATTMHMENVLLLGEDQYFGSVLLRSHPRYRIGFEPEAIAYTTIPTNFFAMQALQLRSLRSTFHNLMEFIHMAKDVGFKYWITSFTKLIDLILSMPIIVYLYGVYIRYFVDAYQVYAIIAGAFTGLIILHVFYFVIRRQFKYVVWFIIYGLFSVPIFNIYFPVLAAWRSDDAYQWYDVWPTERGYGSRLHGIVTDPKEQEEHEEEEEDGEEVVRMRLSDFEVSEAHQQAQREKEQVELLDAKFNGFTAGYVHAKNKPSWSSSSSWIPSPPLAQTRERHSRLASEEDARFLTNHSTVSSHKNPFSSVLDDPFDDAYSAFKKQHRPSHSQSSYVNTNSHFADSFAPAMTTEPIVQDDFVYKEESSDTISLTNSVMESQPSPPPPIDVRGRRRIHHHHAQDEGRSAPVHSRFVTQHHL</sequence>
<keyword evidence="11" id="KW-1185">Reference proteome</keyword>
<dbReference type="InterPro" id="IPR004835">
    <property type="entry name" value="Chitin_synth"/>
</dbReference>
<feature type="compositionally biased region" description="Acidic residues" evidence="7">
    <location>
        <begin position="600"/>
        <end position="623"/>
    </location>
</feature>
<feature type="region of interest" description="Disordered" evidence="7">
    <location>
        <begin position="1081"/>
        <end position="1105"/>
    </location>
</feature>
<dbReference type="PANTHER" id="PTHR22914">
    <property type="entry name" value="CHITIN SYNTHASE"/>
    <property type="match status" value="1"/>
</dbReference>
<evidence type="ECO:0000256" key="3">
    <source>
        <dbReference type="ARBA" id="ARBA00022676"/>
    </source>
</evidence>
<keyword evidence="5 8" id="KW-1133">Transmembrane helix</keyword>
<keyword evidence="4 8" id="KW-0812">Transmembrane</keyword>
<dbReference type="Pfam" id="PF03142">
    <property type="entry name" value="Chitin_synth_2"/>
    <property type="match status" value="2"/>
</dbReference>
<dbReference type="AlphaFoldDB" id="A0A8H7RCN8"/>
<protein>
    <recommendedName>
        <fullName evidence="2">chitin synthase</fullName>
        <ecNumber evidence="2">2.4.1.16</ecNumber>
    </recommendedName>
</protein>
<dbReference type="GO" id="GO:0030428">
    <property type="term" value="C:cell septum"/>
    <property type="evidence" value="ECO:0007669"/>
    <property type="project" value="TreeGrafter"/>
</dbReference>
<dbReference type="GO" id="GO:0006031">
    <property type="term" value="P:chitin biosynthetic process"/>
    <property type="evidence" value="ECO:0007669"/>
    <property type="project" value="TreeGrafter"/>
</dbReference>
<feature type="chain" id="PRO_5034394096" description="chitin synthase" evidence="9">
    <location>
        <begin position="20"/>
        <end position="1105"/>
    </location>
</feature>
<evidence type="ECO:0000313" key="11">
    <source>
        <dbReference type="Proteomes" id="UP000603453"/>
    </source>
</evidence>
<feature type="region of interest" description="Disordered" evidence="7">
    <location>
        <begin position="945"/>
        <end position="973"/>
    </location>
</feature>
<feature type="transmembrane region" description="Helical" evidence="8">
    <location>
        <begin position="832"/>
        <end position="851"/>
    </location>
</feature>
<feature type="compositionally biased region" description="Low complexity" evidence="7">
    <location>
        <begin position="947"/>
        <end position="956"/>
    </location>
</feature>
<feature type="compositionally biased region" description="Basic residues" evidence="7">
    <location>
        <begin position="638"/>
        <end position="661"/>
    </location>
</feature>
<dbReference type="OrthoDB" id="2235682at2759"/>
<gene>
    <name evidence="10" type="ORF">INT47_010884</name>
</gene>
<dbReference type="EMBL" id="JAEPRD010000022">
    <property type="protein sequence ID" value="KAG2207900.1"/>
    <property type="molecule type" value="Genomic_DNA"/>
</dbReference>
<dbReference type="Proteomes" id="UP000603453">
    <property type="component" value="Unassembled WGS sequence"/>
</dbReference>
<evidence type="ECO:0000256" key="5">
    <source>
        <dbReference type="ARBA" id="ARBA00022989"/>
    </source>
</evidence>
<feature type="region of interest" description="Disordered" evidence="7">
    <location>
        <begin position="1057"/>
        <end position="1076"/>
    </location>
</feature>
<comment type="caution">
    <text evidence="10">The sequence shown here is derived from an EMBL/GenBank/DDBJ whole genome shotgun (WGS) entry which is preliminary data.</text>
</comment>
<keyword evidence="9" id="KW-0732">Signal</keyword>
<dbReference type="SUPFAM" id="SSF53448">
    <property type="entry name" value="Nucleotide-diphospho-sugar transferases"/>
    <property type="match status" value="1"/>
</dbReference>
<evidence type="ECO:0000313" key="10">
    <source>
        <dbReference type="EMBL" id="KAG2207900.1"/>
    </source>
</evidence>
<dbReference type="GO" id="GO:0016020">
    <property type="term" value="C:membrane"/>
    <property type="evidence" value="ECO:0007669"/>
    <property type="project" value="UniProtKB-SubCell"/>
</dbReference>
<keyword evidence="3" id="KW-0328">Glycosyltransferase</keyword>